<keyword evidence="2" id="KW-0732">Signal</keyword>
<feature type="compositionally biased region" description="Basic residues" evidence="1">
    <location>
        <begin position="122"/>
        <end position="132"/>
    </location>
</feature>
<evidence type="ECO:0000313" key="3">
    <source>
        <dbReference type="EMBL" id="KAG1536839.1"/>
    </source>
</evidence>
<comment type="caution">
    <text evidence="3">The sequence shown here is derived from an EMBL/GenBank/DDBJ whole genome shotgun (WGS) entry which is preliminary data.</text>
</comment>
<dbReference type="Proteomes" id="UP000740926">
    <property type="component" value="Unassembled WGS sequence"/>
</dbReference>
<feature type="region of interest" description="Disordered" evidence="1">
    <location>
        <begin position="122"/>
        <end position="188"/>
    </location>
</feature>
<evidence type="ECO:0000256" key="1">
    <source>
        <dbReference type="SAM" id="MobiDB-lite"/>
    </source>
</evidence>
<feature type="chain" id="PRO_5040149645" description="Secreted protein" evidence="2">
    <location>
        <begin position="21"/>
        <end position="188"/>
    </location>
</feature>
<name>A0A9P6Y0V2_9FUNG</name>
<evidence type="ECO:0008006" key="5">
    <source>
        <dbReference type="Google" id="ProtNLM"/>
    </source>
</evidence>
<proteinExistence type="predicted"/>
<evidence type="ECO:0000256" key="2">
    <source>
        <dbReference type="SAM" id="SignalP"/>
    </source>
</evidence>
<organism evidence="3 4">
    <name type="scientific">Rhizopus delemar</name>
    <dbReference type="NCBI Taxonomy" id="936053"/>
    <lineage>
        <taxon>Eukaryota</taxon>
        <taxon>Fungi</taxon>
        <taxon>Fungi incertae sedis</taxon>
        <taxon>Mucoromycota</taxon>
        <taxon>Mucoromycotina</taxon>
        <taxon>Mucoromycetes</taxon>
        <taxon>Mucorales</taxon>
        <taxon>Mucorineae</taxon>
        <taxon>Rhizopodaceae</taxon>
        <taxon>Rhizopus</taxon>
    </lineage>
</organism>
<feature type="compositionally biased region" description="Low complexity" evidence="1">
    <location>
        <begin position="156"/>
        <end position="179"/>
    </location>
</feature>
<keyword evidence="4" id="KW-1185">Reference proteome</keyword>
<dbReference type="AlphaFoldDB" id="A0A9P6Y0V2"/>
<dbReference type="EMBL" id="JAANIU010007738">
    <property type="protein sequence ID" value="KAG1536839.1"/>
    <property type="molecule type" value="Genomic_DNA"/>
</dbReference>
<feature type="signal peptide" evidence="2">
    <location>
        <begin position="1"/>
        <end position="20"/>
    </location>
</feature>
<protein>
    <recommendedName>
        <fullName evidence="5">Secreted protein</fullName>
    </recommendedName>
</protein>
<accession>A0A9P6Y0V2</accession>
<reference evidence="3 4" key="1">
    <citation type="journal article" date="2020" name="Microb. Genom.">
        <title>Genetic diversity of clinical and environmental Mucorales isolates obtained from an investigation of mucormycosis cases among solid organ transplant recipients.</title>
        <authorList>
            <person name="Nguyen M.H."/>
            <person name="Kaul D."/>
            <person name="Muto C."/>
            <person name="Cheng S.J."/>
            <person name="Richter R.A."/>
            <person name="Bruno V.M."/>
            <person name="Liu G."/>
            <person name="Beyhan S."/>
            <person name="Sundermann A.J."/>
            <person name="Mounaud S."/>
            <person name="Pasculle A.W."/>
            <person name="Nierman W.C."/>
            <person name="Driscoll E."/>
            <person name="Cumbie R."/>
            <person name="Clancy C.J."/>
            <person name="Dupont C.L."/>
        </authorList>
    </citation>
    <scope>NUCLEOTIDE SEQUENCE [LARGE SCALE GENOMIC DNA]</scope>
    <source>
        <strain evidence="3 4">GL24</strain>
    </source>
</reference>
<evidence type="ECO:0000313" key="4">
    <source>
        <dbReference type="Proteomes" id="UP000740926"/>
    </source>
</evidence>
<sequence>MGGVLLLPGWLLWWVPSLLGTVPDSPVDAGQRPALPIRATAGCRIRRAPRWRHTPAAAPQSVALPPWHAAAFRCRVPAPRCLRRAAGAAHWPGTARPVRARHAVRTVHPALPMPVLRRHWRSPHAGTRRRHPTAAAPVLRGPAPGAARPSRHARCASVAGSSSQRWSSACSSASSAGSSQFRATARLA</sequence>
<gene>
    <name evidence="3" type="ORF">G6F50_014975</name>
</gene>